<dbReference type="SUPFAM" id="SSF101386">
    <property type="entry name" value="all-alpha NTP pyrophosphatases"/>
    <property type="match status" value="1"/>
</dbReference>
<reference evidence="2 3" key="1">
    <citation type="submission" date="2017-02" db="EMBL/GenBank/DDBJ databases">
        <authorList>
            <person name="Peterson S.W."/>
        </authorList>
    </citation>
    <scope>NUCLEOTIDE SEQUENCE [LARGE SCALE GENOMIC DNA]</scope>
    <source>
        <strain evidence="2 3">CECT 9027</strain>
    </source>
</reference>
<keyword evidence="3" id="KW-1185">Reference proteome</keyword>
<dbReference type="InterPro" id="IPR004518">
    <property type="entry name" value="MazG-like_dom"/>
</dbReference>
<protein>
    <submittedName>
        <fullName evidence="2">Nucleoside triphosphate pyrophosphohydrolase</fullName>
    </submittedName>
</protein>
<evidence type="ECO:0000313" key="3">
    <source>
        <dbReference type="Proteomes" id="UP000189475"/>
    </source>
</evidence>
<name>A0A1R4B4C9_9VIBR</name>
<dbReference type="OrthoDB" id="6196528at2"/>
<keyword evidence="2" id="KW-0378">Hydrolase</keyword>
<sequence>MQHIDKLFQIAKRKSEFDNSNPWYSGSQIYLTEMKNEVDEVVEEIPKHRRCYLEDELGDVLWDYFNAILSLEKEAGVTLDSIIARACRKYEERVGAIENGIPWDDVKQQQKKQLAEEHANEK</sequence>
<dbReference type="CDD" id="cd11523">
    <property type="entry name" value="NTP-PPase"/>
    <property type="match status" value="1"/>
</dbReference>
<dbReference type="Pfam" id="PF03819">
    <property type="entry name" value="MazG"/>
    <property type="match status" value="1"/>
</dbReference>
<organism evidence="2 3">
    <name type="scientific">Vibrio palustris</name>
    <dbReference type="NCBI Taxonomy" id="1918946"/>
    <lineage>
        <taxon>Bacteria</taxon>
        <taxon>Pseudomonadati</taxon>
        <taxon>Pseudomonadota</taxon>
        <taxon>Gammaproteobacteria</taxon>
        <taxon>Vibrionales</taxon>
        <taxon>Vibrionaceae</taxon>
        <taxon>Vibrio</taxon>
    </lineage>
</organism>
<dbReference type="EMBL" id="FUFT01000005">
    <property type="protein sequence ID" value="SJL83770.1"/>
    <property type="molecule type" value="Genomic_DNA"/>
</dbReference>
<feature type="domain" description="NTP pyrophosphohydrolase MazG-like" evidence="1">
    <location>
        <begin position="29"/>
        <end position="93"/>
    </location>
</feature>
<dbReference type="GO" id="GO:0016787">
    <property type="term" value="F:hydrolase activity"/>
    <property type="evidence" value="ECO:0007669"/>
    <property type="project" value="UniProtKB-KW"/>
</dbReference>
<evidence type="ECO:0000313" key="2">
    <source>
        <dbReference type="EMBL" id="SJL83770.1"/>
    </source>
</evidence>
<dbReference type="Gene3D" id="1.10.287.1080">
    <property type="entry name" value="MazG-like"/>
    <property type="match status" value="1"/>
</dbReference>
<evidence type="ECO:0000259" key="1">
    <source>
        <dbReference type="Pfam" id="PF03819"/>
    </source>
</evidence>
<accession>A0A1R4B4C9</accession>
<dbReference type="Proteomes" id="UP000189475">
    <property type="component" value="Unassembled WGS sequence"/>
</dbReference>
<dbReference type="RefSeq" id="WP_077314185.1">
    <property type="nucleotide sequence ID" value="NZ_AP024888.1"/>
</dbReference>
<dbReference type="AlphaFoldDB" id="A0A1R4B4C9"/>
<dbReference type="STRING" id="1918946.VPAL9027_01748"/>
<gene>
    <name evidence="2" type="ORF">VPAL9027_01748</name>
</gene>
<proteinExistence type="predicted"/>